<keyword evidence="4" id="KW-0804">Transcription</keyword>
<evidence type="ECO:0000256" key="3">
    <source>
        <dbReference type="ARBA" id="ARBA00023125"/>
    </source>
</evidence>
<keyword evidence="3" id="KW-0238">DNA-binding</keyword>
<dbReference type="Gene3D" id="1.10.10.10">
    <property type="entry name" value="Winged helix-like DNA-binding domain superfamily/Winged helix DNA-binding domain"/>
    <property type="match status" value="1"/>
</dbReference>
<evidence type="ECO:0000256" key="1">
    <source>
        <dbReference type="ARBA" id="ARBA00009437"/>
    </source>
</evidence>
<evidence type="ECO:0000256" key="2">
    <source>
        <dbReference type="ARBA" id="ARBA00023015"/>
    </source>
</evidence>
<dbReference type="Gene3D" id="3.40.190.290">
    <property type="match status" value="1"/>
</dbReference>
<evidence type="ECO:0000313" key="7">
    <source>
        <dbReference type="Proteomes" id="UP001246690"/>
    </source>
</evidence>
<dbReference type="EMBL" id="CP133838">
    <property type="protein sequence ID" value="WMY72533.1"/>
    <property type="molecule type" value="Genomic_DNA"/>
</dbReference>
<dbReference type="InterPro" id="IPR050950">
    <property type="entry name" value="HTH-type_LysR_regulators"/>
</dbReference>
<dbReference type="RefSeq" id="WP_309874500.1">
    <property type="nucleotide sequence ID" value="NZ_CP133838.1"/>
</dbReference>
<dbReference type="PANTHER" id="PTHR30419">
    <property type="entry name" value="HTH-TYPE TRANSCRIPTIONAL REGULATOR YBHD"/>
    <property type="match status" value="1"/>
</dbReference>
<evidence type="ECO:0000259" key="5">
    <source>
        <dbReference type="PROSITE" id="PS50931"/>
    </source>
</evidence>
<feature type="domain" description="HTH lysR-type" evidence="5">
    <location>
        <begin position="10"/>
        <end position="59"/>
    </location>
</feature>
<dbReference type="PROSITE" id="PS50931">
    <property type="entry name" value="HTH_LYSR"/>
    <property type="match status" value="1"/>
</dbReference>
<dbReference type="PANTHER" id="PTHR30419:SF30">
    <property type="entry name" value="LYSR FAMILY TRANSCRIPTIONAL REGULATOR"/>
    <property type="match status" value="1"/>
</dbReference>
<gene>
    <name evidence="6" type="ORF">RHD99_13675</name>
</gene>
<dbReference type="PRINTS" id="PR00039">
    <property type="entry name" value="HTHLYSR"/>
</dbReference>
<name>A0ABY9S6A2_9ENTR</name>
<dbReference type="Pfam" id="PF00126">
    <property type="entry name" value="HTH_1"/>
    <property type="match status" value="1"/>
</dbReference>
<protein>
    <submittedName>
        <fullName evidence="6">LysR family transcriptional regulator</fullName>
    </submittedName>
</protein>
<dbReference type="Pfam" id="PF03466">
    <property type="entry name" value="LysR_substrate"/>
    <property type="match status" value="1"/>
</dbReference>
<dbReference type="InterPro" id="IPR005119">
    <property type="entry name" value="LysR_subst-bd"/>
</dbReference>
<dbReference type="InterPro" id="IPR036390">
    <property type="entry name" value="WH_DNA-bd_sf"/>
</dbReference>
<dbReference type="InterPro" id="IPR036388">
    <property type="entry name" value="WH-like_DNA-bd_sf"/>
</dbReference>
<dbReference type="CDD" id="cd05466">
    <property type="entry name" value="PBP2_LTTR_substrate"/>
    <property type="match status" value="1"/>
</dbReference>
<dbReference type="Proteomes" id="UP001246690">
    <property type="component" value="Chromosome"/>
</dbReference>
<reference evidence="6 7" key="1">
    <citation type="submission" date="2023-09" db="EMBL/GenBank/DDBJ databases">
        <title>Buttiauxella selenatireducens sp. nov., isolated from the rhizosphere of Cardamine hupingshanesis.</title>
        <authorList>
            <person name="Zhang S."/>
            <person name="Xu Z."/>
            <person name="Wang H."/>
            <person name="Guo Y."/>
        </authorList>
    </citation>
    <scope>NUCLEOTIDE SEQUENCE [LARGE SCALE GENOMIC DNA]</scope>
    <source>
        <strain evidence="6 7">R73</strain>
    </source>
</reference>
<dbReference type="SUPFAM" id="SSF46785">
    <property type="entry name" value="Winged helix' DNA-binding domain"/>
    <property type="match status" value="1"/>
</dbReference>
<keyword evidence="2" id="KW-0805">Transcription regulation</keyword>
<organism evidence="6 7">
    <name type="scientific">Buttiauxella selenatireducens</name>
    <dbReference type="NCBI Taxonomy" id="3073902"/>
    <lineage>
        <taxon>Bacteria</taxon>
        <taxon>Pseudomonadati</taxon>
        <taxon>Pseudomonadota</taxon>
        <taxon>Gammaproteobacteria</taxon>
        <taxon>Enterobacterales</taxon>
        <taxon>Enterobacteriaceae</taxon>
        <taxon>Buttiauxella</taxon>
    </lineage>
</organism>
<accession>A0ABY9S6A2</accession>
<comment type="similarity">
    <text evidence="1">Belongs to the LysR transcriptional regulatory family.</text>
</comment>
<evidence type="ECO:0000313" key="6">
    <source>
        <dbReference type="EMBL" id="WMY72533.1"/>
    </source>
</evidence>
<sequence length="300" mass="34377">MHLHKLIFQFKTLVDNKTFTAAAEVLCISQPTLTQNIKRLESSLEVSLLIRGNKHVSLTVYGESLYQHASMLDRSYRQALSDIDMIKRNHRQTLILECGHAWSHGLLFDLMKNYIAHYPDVRMVIRSANTVTGQNHLLRGDCDIALGAIPVLENRISGIHYVPVFTSQFMLFCSREHLWAPAESITEEQLARSDWVILRHEPDDGEFDDPLLWQIPPEKIRFEVYSVSSAITLVRQSQCLVALPRQLEHEATSRGLKPLKVDIEFAAFETGMMYTDDVLKHDHKKAFIDAIISEKSYFGQ</sequence>
<proteinExistence type="inferred from homology"/>
<dbReference type="InterPro" id="IPR000847">
    <property type="entry name" value="LysR_HTH_N"/>
</dbReference>
<evidence type="ECO:0000256" key="4">
    <source>
        <dbReference type="ARBA" id="ARBA00023163"/>
    </source>
</evidence>
<dbReference type="SUPFAM" id="SSF53850">
    <property type="entry name" value="Periplasmic binding protein-like II"/>
    <property type="match status" value="1"/>
</dbReference>
<keyword evidence="7" id="KW-1185">Reference proteome</keyword>